<reference evidence="6 7" key="2">
    <citation type="submission" date="2020-05" db="EMBL/GenBank/DDBJ databases">
        <title>Draft genome sequence of Desulfovibrio sp. strainFSS-1.</title>
        <authorList>
            <person name="Shimoshige H."/>
            <person name="Kobayashi H."/>
            <person name="Maekawa T."/>
        </authorList>
    </citation>
    <scope>NUCLEOTIDE SEQUENCE [LARGE SCALE GENOMIC DNA]</scope>
    <source>
        <strain evidence="6 7">SIID29052-01</strain>
    </source>
</reference>
<dbReference type="GO" id="GO:0006935">
    <property type="term" value="P:chemotaxis"/>
    <property type="evidence" value="ECO:0007669"/>
    <property type="project" value="InterPro"/>
</dbReference>
<dbReference type="InterPro" id="IPR022641">
    <property type="entry name" value="CheR_N"/>
</dbReference>
<dbReference type="InterPro" id="IPR000700">
    <property type="entry name" value="PAS-assoc_C"/>
</dbReference>
<dbReference type="InterPro" id="IPR000673">
    <property type="entry name" value="Sig_transdc_resp-reg_Me-estase"/>
</dbReference>
<sequence>MKVVQIKDRMRVKPDQVHVIPPDADLSILNGILHLMKPSAPRGLRLPIDHFLRSLADDRKEQCVGVVLSGMGSDGLAGMRAIKESGGFTLAQEPAEAKYDSMPKSVIDAGLADIVAPASELPERIIGVAVSRPLRAGGSLQIPDKGGCWLGKILVTLRARTKQDFSAYKKSTMYRRIERRMNIHKIDRIETYARMLQENPQETALLFKELLIGVTSFFRDPEAWEHLRTRTLPELLSGLPDGGALRAWVPGCSTGEEAYSLAITFKEAVEALNSSALYSLQIFATDLDPDAIEAARQGTYTANIEGDVPGELLARYFTAENGSYRVVKSIREMVVFATQNVIGDPPFTRIDLLTCRNLLIYLEQEQQSKLLALFAYSLNEGGVLFLGSAESIGGASDHFYPLDGKFRIFRRADRSGKMFAVMTLPHFQPLPPALPAPEASISSSPSKNLQDMADQFLLSRFTPAAVLVNEAGEILYINGRTGNYLEPAAGKVNWNVLAMAREGLRNELTIAFQTVRKHGSITLRNLKVEAGGKVRAVDVSIQAIEEPQSLRGMVMLTFSEQNTPPRKCSTRGKKGVAALERQEHLEHELEQMRFVLRTTVEEMQASQEELKSANEELQSTNEELQSTNEELTTSREEMQSLNEELQTLNAELQDKVDELSMTNDDMENLLNSTEIATIFLDEKFRIRRFTPQATAIVKLIPGDVGRPLADLVSDLPYPALFDEAAEVLRTLVYVEREISVRDGRWFMMRINPYRTRDNRIDGVVLTFHDISQAKRLEARLRETSAKFEELAGIGTGVVVPANETKGRL</sequence>
<protein>
    <submittedName>
        <fullName evidence="6">Chemotaxis protein methyltransferase</fullName>
        <ecNumber evidence="6">2.1.1.80</ecNumber>
    </submittedName>
</protein>
<dbReference type="Pfam" id="PF01339">
    <property type="entry name" value="CheB_methylest"/>
    <property type="match status" value="1"/>
</dbReference>
<dbReference type="InterPro" id="IPR035965">
    <property type="entry name" value="PAS-like_dom_sf"/>
</dbReference>
<feature type="region of interest" description="Disordered" evidence="2">
    <location>
        <begin position="605"/>
        <end position="629"/>
    </location>
</feature>
<evidence type="ECO:0000256" key="1">
    <source>
        <dbReference type="PROSITE-ProRule" id="PRU00050"/>
    </source>
</evidence>
<comment type="caution">
    <text evidence="1">Lacks conserved residue(s) required for the propagation of feature annotation.</text>
</comment>
<dbReference type="InterPro" id="IPR050903">
    <property type="entry name" value="Bact_Chemotaxis_MeTrfase"/>
</dbReference>
<dbReference type="SUPFAM" id="SSF47757">
    <property type="entry name" value="Chemotaxis receptor methyltransferase CheR, N-terminal domain"/>
    <property type="match status" value="1"/>
</dbReference>
<dbReference type="Pfam" id="PF13596">
    <property type="entry name" value="PAS_10"/>
    <property type="match status" value="1"/>
</dbReference>
<name>A0A6V8LVX8_9BACT</name>
<dbReference type="PROSITE" id="PS50122">
    <property type="entry name" value="CHEB"/>
    <property type="match status" value="1"/>
</dbReference>
<dbReference type="Proteomes" id="UP000494245">
    <property type="component" value="Unassembled WGS sequence"/>
</dbReference>
<dbReference type="Gene3D" id="3.40.50.180">
    <property type="entry name" value="Methylesterase CheB, C-terminal domain"/>
    <property type="match status" value="1"/>
</dbReference>
<dbReference type="SUPFAM" id="SSF53335">
    <property type="entry name" value="S-adenosyl-L-methionine-dependent methyltransferases"/>
    <property type="match status" value="1"/>
</dbReference>
<dbReference type="Pfam" id="PF01739">
    <property type="entry name" value="CheR"/>
    <property type="match status" value="1"/>
</dbReference>
<evidence type="ECO:0000256" key="2">
    <source>
        <dbReference type="SAM" id="MobiDB-lite"/>
    </source>
</evidence>
<dbReference type="PANTHER" id="PTHR24422">
    <property type="entry name" value="CHEMOTAXIS PROTEIN METHYLTRANSFERASE"/>
    <property type="match status" value="1"/>
</dbReference>
<dbReference type="CDD" id="cd16434">
    <property type="entry name" value="CheB-CheR_fusion"/>
    <property type="match status" value="1"/>
</dbReference>
<dbReference type="SMART" id="SM00138">
    <property type="entry name" value="MeTrc"/>
    <property type="match status" value="1"/>
</dbReference>
<reference evidence="6 7" key="1">
    <citation type="submission" date="2020-04" db="EMBL/GenBank/DDBJ databases">
        <authorList>
            <consortium name="Desulfovibrio sp. FSS-1 genome sequencing consortium"/>
            <person name="Shimoshige H."/>
            <person name="Kobayashi H."/>
            <person name="Maekawa T."/>
        </authorList>
    </citation>
    <scope>NUCLEOTIDE SEQUENCE [LARGE SCALE GENOMIC DNA]</scope>
    <source>
        <strain evidence="6 7">SIID29052-01</strain>
    </source>
</reference>
<dbReference type="PRINTS" id="PR00996">
    <property type="entry name" value="CHERMTFRASE"/>
</dbReference>
<dbReference type="GO" id="GO:0000156">
    <property type="term" value="F:phosphorelay response regulator activity"/>
    <property type="evidence" value="ECO:0007669"/>
    <property type="project" value="InterPro"/>
</dbReference>
<dbReference type="Gene3D" id="3.40.50.150">
    <property type="entry name" value="Vaccinia Virus protein VP39"/>
    <property type="match status" value="1"/>
</dbReference>
<dbReference type="AlphaFoldDB" id="A0A6V8LVX8"/>
<feature type="compositionally biased region" description="Polar residues" evidence="2">
    <location>
        <begin position="615"/>
        <end position="629"/>
    </location>
</feature>
<evidence type="ECO:0000313" key="6">
    <source>
        <dbReference type="EMBL" id="GFK94751.1"/>
    </source>
</evidence>
<gene>
    <name evidence="6" type="primary">cheR_3</name>
    <name evidence="6" type="ORF">NNJEOMEG_02598</name>
</gene>
<dbReference type="InterPro" id="IPR000014">
    <property type="entry name" value="PAS"/>
</dbReference>
<dbReference type="InterPro" id="IPR035909">
    <property type="entry name" value="CheB_C"/>
</dbReference>
<dbReference type="Pfam" id="PF03705">
    <property type="entry name" value="CheR_N"/>
    <property type="match status" value="1"/>
</dbReference>
<accession>A0A6V8LVX8</accession>
<keyword evidence="6" id="KW-0808">Transferase</keyword>
<dbReference type="PANTHER" id="PTHR24422:SF27">
    <property type="entry name" value="PROTEIN-GLUTAMATE O-METHYLTRANSFERASE"/>
    <property type="match status" value="1"/>
</dbReference>
<dbReference type="SUPFAM" id="SSF55785">
    <property type="entry name" value="PYP-like sensor domain (PAS domain)"/>
    <property type="match status" value="1"/>
</dbReference>
<keyword evidence="6" id="KW-0489">Methyltransferase</keyword>
<dbReference type="CDD" id="cd00130">
    <property type="entry name" value="PAS"/>
    <property type="match status" value="1"/>
</dbReference>
<dbReference type="Gene3D" id="3.30.450.20">
    <property type="entry name" value="PAS domain"/>
    <property type="match status" value="1"/>
</dbReference>
<dbReference type="GO" id="GO:0008984">
    <property type="term" value="F:protein-glutamate methylesterase activity"/>
    <property type="evidence" value="ECO:0007669"/>
    <property type="project" value="InterPro"/>
</dbReference>
<dbReference type="PROSITE" id="PS50123">
    <property type="entry name" value="CHER"/>
    <property type="match status" value="1"/>
</dbReference>
<keyword evidence="7" id="KW-1185">Reference proteome</keyword>
<dbReference type="InterPro" id="IPR029063">
    <property type="entry name" value="SAM-dependent_MTases_sf"/>
</dbReference>
<dbReference type="GO" id="GO:0005737">
    <property type="term" value="C:cytoplasm"/>
    <property type="evidence" value="ECO:0007669"/>
    <property type="project" value="InterPro"/>
</dbReference>
<organism evidence="6 7">
    <name type="scientific">Fundidesulfovibrio magnetotacticus</name>
    <dbReference type="NCBI Taxonomy" id="2730080"/>
    <lineage>
        <taxon>Bacteria</taxon>
        <taxon>Pseudomonadati</taxon>
        <taxon>Thermodesulfobacteriota</taxon>
        <taxon>Desulfovibrionia</taxon>
        <taxon>Desulfovibrionales</taxon>
        <taxon>Desulfovibrionaceae</taxon>
        <taxon>Fundidesulfovibrio</taxon>
    </lineage>
</organism>
<evidence type="ECO:0000259" key="3">
    <source>
        <dbReference type="PROSITE" id="PS50113"/>
    </source>
</evidence>
<dbReference type="NCBIfam" id="TIGR00229">
    <property type="entry name" value="sensory_box"/>
    <property type="match status" value="1"/>
</dbReference>
<dbReference type="InterPro" id="IPR000780">
    <property type="entry name" value="CheR_MeTrfase"/>
</dbReference>
<dbReference type="InterPro" id="IPR022642">
    <property type="entry name" value="CheR_C"/>
</dbReference>
<comment type="caution">
    <text evidence="6">The sequence shown here is derived from an EMBL/GenBank/DDBJ whole genome shotgun (WGS) entry which is preliminary data.</text>
</comment>
<evidence type="ECO:0000259" key="4">
    <source>
        <dbReference type="PROSITE" id="PS50122"/>
    </source>
</evidence>
<feature type="domain" description="CheB-type methylesterase" evidence="4">
    <location>
        <begin position="1"/>
        <end position="126"/>
    </location>
</feature>
<dbReference type="GO" id="GO:0032259">
    <property type="term" value="P:methylation"/>
    <property type="evidence" value="ECO:0007669"/>
    <property type="project" value="UniProtKB-KW"/>
</dbReference>
<proteinExistence type="predicted"/>
<dbReference type="GO" id="GO:0008983">
    <property type="term" value="F:protein-glutamate O-methyltransferase activity"/>
    <property type="evidence" value="ECO:0007669"/>
    <property type="project" value="UniProtKB-EC"/>
</dbReference>
<evidence type="ECO:0000313" key="7">
    <source>
        <dbReference type="Proteomes" id="UP000494245"/>
    </source>
</evidence>
<feature type="domain" description="PAC" evidence="3">
    <location>
        <begin position="732"/>
        <end position="782"/>
    </location>
</feature>
<dbReference type="SUPFAM" id="SSF46966">
    <property type="entry name" value="Spectrin repeat"/>
    <property type="match status" value="1"/>
</dbReference>
<dbReference type="SUPFAM" id="SSF52738">
    <property type="entry name" value="Methylesterase CheB, C-terminal domain"/>
    <property type="match status" value="1"/>
</dbReference>
<dbReference type="EMBL" id="BLTE01000012">
    <property type="protein sequence ID" value="GFK94751.1"/>
    <property type="molecule type" value="Genomic_DNA"/>
</dbReference>
<feature type="domain" description="CheR-type methyltransferase" evidence="5">
    <location>
        <begin position="157"/>
        <end position="413"/>
    </location>
</feature>
<evidence type="ECO:0000259" key="5">
    <source>
        <dbReference type="PROSITE" id="PS50123"/>
    </source>
</evidence>
<dbReference type="PROSITE" id="PS50113">
    <property type="entry name" value="PAC"/>
    <property type="match status" value="1"/>
</dbReference>
<dbReference type="EC" id="2.1.1.80" evidence="6"/>